<evidence type="ECO:0000256" key="7">
    <source>
        <dbReference type="RuleBase" id="RU910716"/>
    </source>
</evidence>
<dbReference type="InterPro" id="IPR050895">
    <property type="entry name" value="XK-related_scramblase"/>
</dbReference>
<keyword evidence="3" id="KW-1003">Cell membrane</keyword>
<keyword evidence="9" id="KW-1185">Reference proteome</keyword>
<dbReference type="KEGG" id="ccin:107274656"/>
<evidence type="ECO:0000256" key="6">
    <source>
        <dbReference type="ARBA" id="ARBA00023136"/>
    </source>
</evidence>
<dbReference type="AlphaFoldDB" id="A0AAJ7CGU8"/>
<comment type="similarity">
    <text evidence="2 7">Belongs to the XK family.</text>
</comment>
<evidence type="ECO:0000256" key="4">
    <source>
        <dbReference type="ARBA" id="ARBA00022692"/>
    </source>
</evidence>
<sequence length="1257" mass="141290">MAATESKSESVLSKEMVTNELPADTRIKIESYDFKALDVFFYILSVGTFLADIVTDGLAFAEYLSDGHLFWAYFTLGLMLVPTAIIQLFSLRWHHTDGSLTAIHWMLHLLLLGIVHRYVVLLCAAIESLRCGQSTKPKDWVRRQQSDICMLHLFESFMEAAPQLLLQLYIMAVLQDIPFWTSVSATTSLCSMAWAVAAYTRAMRRMPTDKHESTWPGLTLQAFWRGGMLASRMAALVLAAVCVRKWIFLLLGIHWSCMTIWVILQNTNFCPTVWEERVYNCIIGVIYCFDFFNLREGRSRYRVLAFYLITVAQNTIFLTIYVVYFKDTVKSDVMTTSTITIAGGTLIGLVSLLLYYSKFHSVGHGRVCKNVKMDPEMASNSTIERTGTLRSLKHRWHGSAVSIPRTIDLSEVTIMSDDITADKKSLLTNIVQSSEFVEEEGIINGTCEVSDEGETTVCALVESNKSVDYQVETVQNSTNTVTAQNMEYDVLCAKKSCEANACQTKFDSSAAEVIVEDEYIECDIVETLRRQKRRGICSPVELGLDTDESKSEDPKSTLRSQKRRGICSSAQLGLELVTNEDNYVEKNFTFERRRPIVATGSEAELKLEDLDSYNNALEAAISVMNIDEIPDNIKDRERLNTPVSETSDKTLEKVKILEEPAQKEEETMSHVTSVHDYENVCPLGIARPPWCIRSWKGYTDIETYIHDDSVVRDRRRDTLTSSATGTTFSSEFSDATCASPLARRASKRSRQDDYMDTLVYDLVDWEPSLMSNEEASMPALSDIDEQETSLFMAKPIVIDEKGGMFALDTIMEEREDSSTNLDIGINLKRATNCTASTLVATIDEIRKCTAENSPRHVYHRTELQWEDLEPKIFLRKAQLAKALSSSGDFHEVETRDGNILRSLDDCMSFSAGGNDEIEIIRELAKRNSTGSSGKTPLINAILSDSPILGPKAKMQKYSSIADSLHLSSLEEHNVYVEMKPLVPEKSEDTREFSLSTSLISAQDATVVQKDESTISEMTCQGTGRLSKLPKASSVNVQMPSDHQESNLSTSTEKSSTVQDKEKNVLSANVLTLCPSDLTSSLMLSKKGSSQVALINSPYSITGHVPCEKRRRTVNRPRRKFSLLRERFEPKSERLVYTVTPRNGTSFQADQSKSNKLDDQVSIIFKKSPVDRLAVFYDKENLTPAVTSRISHWNSFIHGQNCAEPEKHDMNVSLSNEESSLKERRSIFLKQVLSPPKFQSWGKKRTFSPNAKVVPKAL</sequence>
<dbReference type="PANTHER" id="PTHR16024:SF28">
    <property type="entry name" value="XK-RELATED PROTEIN"/>
    <property type="match status" value="1"/>
</dbReference>
<feature type="compositionally biased region" description="Basic and acidic residues" evidence="8">
    <location>
        <begin position="547"/>
        <end position="556"/>
    </location>
</feature>
<name>A0AAJ7CGU8_CEPCN</name>
<feature type="transmembrane region" description="Helical" evidence="7">
    <location>
        <begin position="177"/>
        <end position="200"/>
    </location>
</feature>
<comment type="subcellular location">
    <subcellularLocation>
        <location evidence="1">Cell membrane</location>
        <topology evidence="1">Multi-pass membrane protein</topology>
    </subcellularLocation>
    <subcellularLocation>
        <location evidence="7">Membrane</location>
        <topology evidence="7">Multi-pass membrane protein</topology>
    </subcellularLocation>
</comment>
<feature type="transmembrane region" description="Helical" evidence="7">
    <location>
        <begin position="304"/>
        <end position="324"/>
    </location>
</feature>
<feature type="transmembrane region" description="Helical" evidence="7">
    <location>
        <begin position="70"/>
        <end position="90"/>
    </location>
</feature>
<gene>
    <name evidence="10" type="primary">LOC107274656</name>
</gene>
<feature type="transmembrane region" description="Helical" evidence="7">
    <location>
        <begin position="39"/>
        <end position="58"/>
    </location>
</feature>
<evidence type="ECO:0000256" key="1">
    <source>
        <dbReference type="ARBA" id="ARBA00004651"/>
    </source>
</evidence>
<feature type="transmembrane region" description="Helical" evidence="7">
    <location>
        <begin position="336"/>
        <end position="356"/>
    </location>
</feature>
<evidence type="ECO:0000256" key="2">
    <source>
        <dbReference type="ARBA" id="ARBA00008789"/>
    </source>
</evidence>
<feature type="region of interest" description="Disordered" evidence="8">
    <location>
        <begin position="1032"/>
        <end position="1060"/>
    </location>
</feature>
<dbReference type="GeneID" id="107274656"/>
<keyword evidence="4 7" id="KW-0812">Transmembrane</keyword>
<accession>A0AAJ7CGU8</accession>
<proteinExistence type="inferred from homology"/>
<feature type="region of interest" description="Disordered" evidence="8">
    <location>
        <begin position="543"/>
        <end position="562"/>
    </location>
</feature>
<evidence type="ECO:0000256" key="8">
    <source>
        <dbReference type="SAM" id="MobiDB-lite"/>
    </source>
</evidence>
<evidence type="ECO:0000313" key="10">
    <source>
        <dbReference type="RefSeq" id="XP_015609451.1"/>
    </source>
</evidence>
<feature type="compositionally biased region" description="Polar residues" evidence="8">
    <location>
        <begin position="1032"/>
        <end position="1057"/>
    </location>
</feature>
<feature type="transmembrane region" description="Helical" evidence="7">
    <location>
        <begin position="235"/>
        <end position="264"/>
    </location>
</feature>
<dbReference type="Proteomes" id="UP000694920">
    <property type="component" value="Unplaced"/>
</dbReference>
<organism evidence="9 10">
    <name type="scientific">Cephus cinctus</name>
    <name type="common">Wheat stem sawfly</name>
    <dbReference type="NCBI Taxonomy" id="211228"/>
    <lineage>
        <taxon>Eukaryota</taxon>
        <taxon>Metazoa</taxon>
        <taxon>Ecdysozoa</taxon>
        <taxon>Arthropoda</taxon>
        <taxon>Hexapoda</taxon>
        <taxon>Insecta</taxon>
        <taxon>Pterygota</taxon>
        <taxon>Neoptera</taxon>
        <taxon>Endopterygota</taxon>
        <taxon>Hymenoptera</taxon>
        <taxon>Cephoidea</taxon>
        <taxon>Cephidae</taxon>
        <taxon>Cephus</taxon>
    </lineage>
</organism>
<keyword evidence="6 7" id="KW-0472">Membrane</keyword>
<dbReference type="InterPro" id="IPR018629">
    <property type="entry name" value="XK-rel"/>
</dbReference>
<evidence type="ECO:0000256" key="5">
    <source>
        <dbReference type="ARBA" id="ARBA00022989"/>
    </source>
</evidence>
<evidence type="ECO:0000313" key="9">
    <source>
        <dbReference type="Proteomes" id="UP000694920"/>
    </source>
</evidence>
<keyword evidence="5 7" id="KW-1133">Transmembrane helix</keyword>
<feature type="transmembrane region" description="Helical" evidence="7">
    <location>
        <begin position="102"/>
        <end position="127"/>
    </location>
</feature>
<evidence type="ECO:0000256" key="3">
    <source>
        <dbReference type="ARBA" id="ARBA00022475"/>
    </source>
</evidence>
<dbReference type="PANTHER" id="PTHR16024">
    <property type="entry name" value="XK-RELATED PROTEIN"/>
    <property type="match status" value="1"/>
</dbReference>
<dbReference type="Pfam" id="PF09815">
    <property type="entry name" value="XK-related"/>
    <property type="match status" value="1"/>
</dbReference>
<dbReference type="GO" id="GO:0005886">
    <property type="term" value="C:plasma membrane"/>
    <property type="evidence" value="ECO:0007669"/>
    <property type="project" value="UniProtKB-SubCell"/>
</dbReference>
<protein>
    <recommendedName>
        <fullName evidence="7">XK-related protein</fullName>
    </recommendedName>
</protein>
<dbReference type="RefSeq" id="XP_015609451.1">
    <property type="nucleotide sequence ID" value="XM_015753965.2"/>
</dbReference>
<reference evidence="10" key="1">
    <citation type="submission" date="2025-08" db="UniProtKB">
        <authorList>
            <consortium name="RefSeq"/>
        </authorList>
    </citation>
    <scope>IDENTIFICATION</scope>
</reference>